<evidence type="ECO:0000313" key="6">
    <source>
        <dbReference type="Proteomes" id="UP000198853"/>
    </source>
</evidence>
<dbReference type="PROSITE" id="PS50977">
    <property type="entry name" value="HTH_TETR_2"/>
    <property type="match status" value="1"/>
</dbReference>
<dbReference type="Gene3D" id="1.10.10.60">
    <property type="entry name" value="Homeodomain-like"/>
    <property type="match status" value="1"/>
</dbReference>
<organism evidence="5 6">
    <name type="scientific">Natribacillus halophilus</name>
    <dbReference type="NCBI Taxonomy" id="549003"/>
    <lineage>
        <taxon>Bacteria</taxon>
        <taxon>Bacillati</taxon>
        <taxon>Bacillota</taxon>
        <taxon>Bacilli</taxon>
        <taxon>Bacillales</taxon>
        <taxon>Bacillaceae</taxon>
        <taxon>Natribacillus</taxon>
    </lineage>
</organism>
<evidence type="ECO:0000259" key="4">
    <source>
        <dbReference type="PROSITE" id="PS50977"/>
    </source>
</evidence>
<feature type="domain" description="HTH tetR-type" evidence="4">
    <location>
        <begin position="11"/>
        <end position="71"/>
    </location>
</feature>
<dbReference type="PRINTS" id="PR00455">
    <property type="entry name" value="HTHTETR"/>
</dbReference>
<reference evidence="5 6" key="1">
    <citation type="submission" date="2016-10" db="EMBL/GenBank/DDBJ databases">
        <authorList>
            <person name="de Groot N.N."/>
        </authorList>
    </citation>
    <scope>NUCLEOTIDE SEQUENCE [LARGE SCALE GENOMIC DNA]</scope>
    <source>
        <strain evidence="5 6">DSM 21771</strain>
    </source>
</reference>
<dbReference type="Pfam" id="PF17932">
    <property type="entry name" value="TetR_C_24"/>
    <property type="match status" value="1"/>
</dbReference>
<gene>
    <name evidence="5" type="ORF">SAMN04488123_10897</name>
</gene>
<dbReference type="RefSeq" id="WP_090398700.1">
    <property type="nucleotide sequence ID" value="NZ_FNEN01000008.1"/>
</dbReference>
<dbReference type="PANTHER" id="PTHR43479:SF11">
    <property type="entry name" value="ACREF_ENVCD OPERON REPRESSOR-RELATED"/>
    <property type="match status" value="1"/>
</dbReference>
<dbReference type="Pfam" id="PF00440">
    <property type="entry name" value="TetR_N"/>
    <property type="match status" value="1"/>
</dbReference>
<feature type="DNA-binding region" description="H-T-H motif" evidence="3">
    <location>
        <begin position="34"/>
        <end position="53"/>
    </location>
</feature>
<dbReference type="AlphaFoldDB" id="A0A1G8PEA3"/>
<accession>A0A1G8PEA3</accession>
<keyword evidence="2 3" id="KW-0238">DNA-binding</keyword>
<dbReference type="InterPro" id="IPR001647">
    <property type="entry name" value="HTH_TetR"/>
</dbReference>
<evidence type="ECO:0000256" key="3">
    <source>
        <dbReference type="PROSITE-ProRule" id="PRU00335"/>
    </source>
</evidence>
<name>A0A1G8PEA3_9BACI</name>
<dbReference type="PANTHER" id="PTHR43479">
    <property type="entry name" value="ACREF/ENVCD OPERON REPRESSOR-RELATED"/>
    <property type="match status" value="1"/>
</dbReference>
<dbReference type="InterPro" id="IPR050624">
    <property type="entry name" value="HTH-type_Tx_Regulator"/>
</dbReference>
<dbReference type="EMBL" id="FNEN01000008">
    <property type="protein sequence ID" value="SDI90891.1"/>
    <property type="molecule type" value="Genomic_DNA"/>
</dbReference>
<proteinExistence type="predicted"/>
<dbReference type="GO" id="GO:0003677">
    <property type="term" value="F:DNA binding"/>
    <property type="evidence" value="ECO:0007669"/>
    <property type="project" value="UniProtKB-UniRule"/>
</dbReference>
<dbReference type="Proteomes" id="UP000198853">
    <property type="component" value="Unassembled WGS sequence"/>
</dbReference>
<protein>
    <submittedName>
        <fullName evidence="5">DNA-binding transcriptional regulator, AcrR family</fullName>
    </submittedName>
</protein>
<keyword evidence="1" id="KW-0678">Repressor</keyword>
<dbReference type="InterPro" id="IPR036271">
    <property type="entry name" value="Tet_transcr_reg_TetR-rel_C_sf"/>
</dbReference>
<keyword evidence="6" id="KW-1185">Reference proteome</keyword>
<evidence type="ECO:0000256" key="2">
    <source>
        <dbReference type="ARBA" id="ARBA00023125"/>
    </source>
</evidence>
<dbReference type="Gene3D" id="1.10.357.10">
    <property type="entry name" value="Tetracycline Repressor, domain 2"/>
    <property type="match status" value="1"/>
</dbReference>
<dbReference type="OrthoDB" id="9814200at2"/>
<dbReference type="InterPro" id="IPR009057">
    <property type="entry name" value="Homeodomain-like_sf"/>
</dbReference>
<sequence>MRLSLRERKIAKKKEDILRSAAKLLSEKDDHKTTMEDIAAELLMTKGSIYYYFKNKEDLLYQCHTMILEQSIERIEKISLTDGSPADKLKKAMTEHIQFAIQEKSLFNIMVNPEQSLSAHYLEDVKKKRAQYEKYFDQFIAEGIASGDFPSLDTKMVRMIILPALNGVNQWYSPRGEKDEREIAELMSNYLLRILV</sequence>
<evidence type="ECO:0000313" key="5">
    <source>
        <dbReference type="EMBL" id="SDI90891.1"/>
    </source>
</evidence>
<dbReference type="SUPFAM" id="SSF46689">
    <property type="entry name" value="Homeodomain-like"/>
    <property type="match status" value="1"/>
</dbReference>
<dbReference type="SUPFAM" id="SSF48498">
    <property type="entry name" value="Tetracyclin repressor-like, C-terminal domain"/>
    <property type="match status" value="1"/>
</dbReference>
<evidence type="ECO:0000256" key="1">
    <source>
        <dbReference type="ARBA" id="ARBA00022491"/>
    </source>
</evidence>
<dbReference type="InterPro" id="IPR041490">
    <property type="entry name" value="KstR2_TetR_C"/>
</dbReference>